<dbReference type="EMBL" id="NJEU01000618">
    <property type="protein sequence ID" value="PHH72048.1"/>
    <property type="molecule type" value="Genomic_DNA"/>
</dbReference>
<evidence type="ECO:0000256" key="4">
    <source>
        <dbReference type="ARBA" id="ARBA00023157"/>
    </source>
</evidence>
<keyword evidence="4" id="KW-1015">Disulfide bond</keyword>
<keyword evidence="8" id="KW-1185">Reference proteome</keyword>
<feature type="compositionally biased region" description="Low complexity" evidence="5">
    <location>
        <begin position="604"/>
        <end position="619"/>
    </location>
</feature>
<dbReference type="Gene3D" id="3.90.210.10">
    <property type="entry name" value="Heat-Labile Enterotoxin, subunit A"/>
    <property type="match status" value="1"/>
</dbReference>
<organism evidence="7 8">
    <name type="scientific">Ophiocordyceps australis</name>
    <dbReference type="NCBI Taxonomy" id="1399860"/>
    <lineage>
        <taxon>Eukaryota</taxon>
        <taxon>Fungi</taxon>
        <taxon>Dikarya</taxon>
        <taxon>Ascomycota</taxon>
        <taxon>Pezizomycotina</taxon>
        <taxon>Sordariomycetes</taxon>
        <taxon>Hypocreomycetidae</taxon>
        <taxon>Hypocreales</taxon>
        <taxon>Ophiocordycipitaceae</taxon>
        <taxon>Ophiocordyceps</taxon>
    </lineage>
</organism>
<dbReference type="Pfam" id="PF01375">
    <property type="entry name" value="Enterotoxin_a"/>
    <property type="match status" value="1"/>
</dbReference>
<dbReference type="Proteomes" id="UP000224854">
    <property type="component" value="Unassembled WGS sequence"/>
</dbReference>
<keyword evidence="2 6" id="KW-0732">Signal</keyword>
<proteinExistence type="predicted"/>
<dbReference type="InterPro" id="IPR001144">
    <property type="entry name" value="Enterotoxin_A"/>
</dbReference>
<keyword evidence="1" id="KW-0800">Toxin</keyword>
<dbReference type="GO" id="GO:0090729">
    <property type="term" value="F:toxin activity"/>
    <property type="evidence" value="ECO:0007669"/>
    <property type="project" value="UniProtKB-KW"/>
</dbReference>
<evidence type="ECO:0000256" key="3">
    <source>
        <dbReference type="ARBA" id="ARBA00023026"/>
    </source>
</evidence>
<evidence type="ECO:0000256" key="1">
    <source>
        <dbReference type="ARBA" id="ARBA00022656"/>
    </source>
</evidence>
<reference evidence="7 8" key="1">
    <citation type="submission" date="2017-06" db="EMBL/GenBank/DDBJ databases">
        <title>Ant-infecting Ophiocordyceps genomes reveal a high diversity of potential behavioral manipulation genes and a possible major role for enterotoxins.</title>
        <authorList>
            <person name="De Bekker C."/>
            <person name="Evans H.C."/>
            <person name="Brachmann A."/>
            <person name="Hughes D.P."/>
        </authorList>
    </citation>
    <scope>NUCLEOTIDE SEQUENCE [LARGE SCALE GENOMIC DNA]</scope>
    <source>
        <strain evidence="7 8">1348a</strain>
    </source>
</reference>
<feature type="signal peptide" evidence="6">
    <location>
        <begin position="1"/>
        <end position="26"/>
    </location>
</feature>
<evidence type="ECO:0000313" key="7">
    <source>
        <dbReference type="EMBL" id="PHH72048.1"/>
    </source>
</evidence>
<dbReference type="SUPFAM" id="SSF56399">
    <property type="entry name" value="ADP-ribosylation"/>
    <property type="match status" value="1"/>
</dbReference>
<accession>A0A2C5Y1S0</accession>
<protein>
    <submittedName>
        <fullName evidence="7">Putative enterotoxin</fullName>
    </submittedName>
</protein>
<evidence type="ECO:0000256" key="6">
    <source>
        <dbReference type="SAM" id="SignalP"/>
    </source>
</evidence>
<feature type="compositionally biased region" description="Basic and acidic residues" evidence="5">
    <location>
        <begin position="620"/>
        <end position="636"/>
    </location>
</feature>
<evidence type="ECO:0000256" key="2">
    <source>
        <dbReference type="ARBA" id="ARBA00022729"/>
    </source>
</evidence>
<gene>
    <name evidence="7" type="ORF">CDD82_6193</name>
</gene>
<feature type="compositionally biased region" description="Polar residues" evidence="5">
    <location>
        <begin position="586"/>
        <end position="603"/>
    </location>
</feature>
<feature type="region of interest" description="Disordered" evidence="5">
    <location>
        <begin position="315"/>
        <end position="334"/>
    </location>
</feature>
<sequence length="774" mass="86154">MVFYTRWTVLVMASLFSLIFLRPSHASPVNGGHGLRTFVDVDPENAYSRHEYIKPVSNTPVRPKEWWEADRGATLEKGSQTDFEPVRWVFRGSSRGPDVHRALGGFLPNSRGEQQDEAFGFLTHLDDVVDMSRGTSKMTMWVSTSAIFGAAARFARHDGWVYRIHVAPNMVDVAQTLGKRYNMANEAEFAALGGIHWSQVHSWVQIPADNEIPDEDTGVDLQNGDLEELIRTRPEVYGENLDYDGKWDSCFSGGDQPQLAGYEIGNGIWETPEWGPYRPTPETRLRREAHEFLDRNAEVLEWKGKFPLVISAAERERQRERENQRSGDWDEGLKAEALVREGEDSESTSEQEESIVHVGMEEMKKNPEYTSEQEESMVHVGIKEEMKKNSLYTSEQEENMVHIGMKEEMKQNPEYTSEQEQHMVHIGMKEEQDGEQIKKEIKLKSLSPSQQERKIIQLGAQQEQDGGLSKHEDTQHRASFTDLQELQFHGLRGKKETNEEMERRFSYTAHPEEGHDTRHTPSMEQRIAQVAAQTKQMAHVAAQGLQGAEQVETQAKRIGQVAAHATQQIAHLVAQGIHGEAQENQDYQDTATEGQDTAQEKQPTAQDAARTKQRTAQQAARDKKTPQDKAQDKAQDKQNAGMDASPIFQAVGGVAGTAIALAASGALTAKAAHPPPGFYPSSGAASRFCSTGCIPSVAASEIQDMVRRVADEAVIEAVKGAPVPPVGFEAEDVISGLKRAGGALLGKRGLGEEGMREVVERALERLVEEMGLAR</sequence>
<keyword evidence="3" id="KW-0843">Virulence</keyword>
<dbReference type="OrthoDB" id="4927890at2759"/>
<name>A0A2C5Y1S0_9HYPO</name>
<evidence type="ECO:0000313" key="8">
    <source>
        <dbReference type="Proteomes" id="UP000224854"/>
    </source>
</evidence>
<dbReference type="AlphaFoldDB" id="A0A2C5Y1S0"/>
<comment type="caution">
    <text evidence="7">The sequence shown here is derived from an EMBL/GenBank/DDBJ whole genome shotgun (WGS) entry which is preliminary data.</text>
</comment>
<feature type="region of interest" description="Disordered" evidence="5">
    <location>
        <begin position="586"/>
        <end position="641"/>
    </location>
</feature>
<feature type="chain" id="PRO_5013129762" evidence="6">
    <location>
        <begin position="27"/>
        <end position="774"/>
    </location>
</feature>
<evidence type="ECO:0000256" key="5">
    <source>
        <dbReference type="SAM" id="MobiDB-lite"/>
    </source>
</evidence>